<feature type="transmembrane region" description="Helical" evidence="11">
    <location>
        <begin position="229"/>
        <end position="250"/>
    </location>
</feature>
<dbReference type="GO" id="GO:0016887">
    <property type="term" value="F:ATP hydrolysis activity"/>
    <property type="evidence" value="ECO:0007669"/>
    <property type="project" value="InterPro"/>
</dbReference>
<dbReference type="EMBL" id="JAGYWB010000012">
    <property type="protein sequence ID" value="KAI0501168.1"/>
    <property type="molecule type" value="Genomic_DNA"/>
</dbReference>
<dbReference type="GO" id="GO:0010329">
    <property type="term" value="F:auxin efflux transmembrane transporter activity"/>
    <property type="evidence" value="ECO:0007669"/>
    <property type="project" value="UniProtKB-ARBA"/>
</dbReference>
<dbReference type="PROSITE" id="PS00211">
    <property type="entry name" value="ABC_TRANSPORTER_1"/>
    <property type="match status" value="2"/>
</dbReference>
<evidence type="ECO:0000256" key="7">
    <source>
        <dbReference type="ARBA" id="ARBA00022840"/>
    </source>
</evidence>
<evidence type="ECO:0000256" key="3">
    <source>
        <dbReference type="ARBA" id="ARBA00022448"/>
    </source>
</evidence>
<keyword evidence="15" id="KW-1185">Reference proteome</keyword>
<keyword evidence="8 11" id="KW-1133">Transmembrane helix</keyword>
<feature type="transmembrane region" description="Helical" evidence="11">
    <location>
        <begin position="739"/>
        <end position="767"/>
    </location>
</feature>
<dbReference type="InterPro" id="IPR027417">
    <property type="entry name" value="P-loop_NTPase"/>
</dbReference>
<dbReference type="Pfam" id="PF00005">
    <property type="entry name" value="ABC_tran"/>
    <property type="match status" value="2"/>
</dbReference>
<dbReference type="PANTHER" id="PTHR43394">
    <property type="entry name" value="ATP-DEPENDENT PERMEASE MDL1, MITOCHONDRIAL"/>
    <property type="match status" value="1"/>
</dbReference>
<feature type="domain" description="ABC transmembrane type-1" evidence="13">
    <location>
        <begin position="84"/>
        <end position="370"/>
    </location>
</feature>
<feature type="transmembrane region" description="Helical" evidence="11">
    <location>
        <begin position="305"/>
        <end position="329"/>
    </location>
</feature>
<dbReference type="SMART" id="SM00382">
    <property type="entry name" value="AAA"/>
    <property type="match status" value="2"/>
</dbReference>
<keyword evidence="4 11" id="KW-0812">Transmembrane</keyword>
<feature type="transmembrane region" description="Helical" evidence="11">
    <location>
        <begin position="886"/>
        <end position="903"/>
    </location>
</feature>
<feature type="transmembrane region" description="Helical" evidence="11">
    <location>
        <begin position="130"/>
        <end position="150"/>
    </location>
</feature>
<dbReference type="OrthoDB" id="6500128at2759"/>
<dbReference type="CDD" id="cd03249">
    <property type="entry name" value="ABC_MTABC3_MDL1_MDL2"/>
    <property type="match status" value="2"/>
</dbReference>
<dbReference type="GO" id="GO:0015421">
    <property type="term" value="F:ABC-type oligopeptide transporter activity"/>
    <property type="evidence" value="ECO:0007669"/>
    <property type="project" value="TreeGrafter"/>
</dbReference>
<evidence type="ECO:0000259" key="12">
    <source>
        <dbReference type="PROSITE" id="PS50893"/>
    </source>
</evidence>
<name>A0A8T3AYY7_DENNO</name>
<sequence length="1308" mass="142678">MEKLMRKMSSRIDDSPIEDGVSHDLQNLIAPTSWNSISINAEGNDSEIKQDARDGKKEDQETKVVPFYKLFSFSDSTDIILMTLGTAGALANGATMPLLTVIVGSLINTFGEDTDIDQVVHRVSKVCLNIVYLAIGAGFTSFFQVSCWMVTGERQSARIRNSYLKALLKQEIAFFDKEGNTGEIVSRISGDTVLIQDAMGEKVGKFIGLTSTFFTAFIIAFAQGWLLTLVMISVIPIIGLCSVIISKVTIKTASIGQNANAETSTIVQQTISSIRTVASFTGESLSVKKFEKTLKNAYKSSINEGIVAGFGSGILTFLSYCALALGFWYGAKLILHRGYNGGKVISIIFSVLFGSSSLAQVSPCMAAFAAGQAAAYKMFETINRKPEIDATDPTGKTLDVILGSIEFKDVHFSYPSRPEQKIFTGLSLFIQHGRTVALVGGSGSGKSTVISLIERFYDPQDGVVLIDGINIKQFQLRWLREKIGLVSQEPILFGSTIGDNITYGKNNATIEEIKAATELANASKFINMMPQGLDTMVGEQGTQLSGGQKQRIAIARAILKDPRILLLDEATSALDVESEQVVQEALDRVMINHTTVIIAHRLSTVRNADTIAVMHQGSIIEKGSHLELQKDPMGAYSQLIQLQEMDQNLNQSSQAQTVEVILPAIEVSSLSRKGSLKQSISRESSLRYVSGHLFFTEPALPVVINLQESPPGEPKEDIPSKKSIEKSIRRLAHINKPEALILLFGSVAAFFNGVLYPAYAILLSTMIRTFYEPPHKLKKDSMFWSTMYLVFGAVGLVAIPIRSYLFAIAGAKLIRRIRLMTFQKVVNMEIAWFDQIENSSGAISARLSTDAVALRSLVGDALAVLVQNISTLLCGLAVAFVASWQLSLIILALVPIISLNGIVRMKFNKGFSANAEKMYEEASQVANDALGSMRTIASFSAEEKIMELYKKKCKGPIKAGIKQGILSGMAYGVSYLLVFCVYAAIFYAGSHLVGVGKITFDKVFQAFLAIAVATLEIAQSSSNRPDSNKAKLVMGSIFAILDRQSRIDPSDESGMILNMIEGNIEFRHVSFKYPSRPNVQIFRDICFAIRSGKTIAFVGESGSGKSTAIALLQRFYDPDSGHILLDGIELQKFQLSWLRKQMGLVSQEPMLFNNTIRFNIAYGKEDKASEAEIIVAAELANAHNFISSLNQGYETIVGERGIQISGGQKQRLAIARAIVKQPKVLLLDEATSALDSESERIVQTALEQIMVNRTTVVVAHRLTTIKSADLIAVIKDGMIVEQGKHDALLNIKDGVYASLVAIHSTTSS</sequence>
<proteinExistence type="inferred from homology"/>
<feature type="domain" description="ABC transmembrane type-1" evidence="13">
    <location>
        <begin position="743"/>
        <end position="1029"/>
    </location>
</feature>
<evidence type="ECO:0000256" key="5">
    <source>
        <dbReference type="ARBA" id="ARBA00022737"/>
    </source>
</evidence>
<dbReference type="InterPro" id="IPR039421">
    <property type="entry name" value="Type_1_exporter"/>
</dbReference>
<keyword evidence="5" id="KW-0677">Repeat</keyword>
<dbReference type="GO" id="GO:0010328">
    <property type="term" value="F:auxin influx transmembrane transporter activity"/>
    <property type="evidence" value="ECO:0007669"/>
    <property type="project" value="UniProtKB-ARBA"/>
</dbReference>
<keyword evidence="3" id="KW-0813">Transport</keyword>
<dbReference type="FunFam" id="1.20.1560.10:FF:000009">
    <property type="entry name" value="ABC transporter B family member 1"/>
    <property type="match status" value="1"/>
</dbReference>
<dbReference type="InterPro" id="IPR011527">
    <property type="entry name" value="ABC1_TM_dom"/>
</dbReference>
<keyword evidence="10" id="KW-0325">Glycoprotein</keyword>
<evidence type="ECO:0000256" key="8">
    <source>
        <dbReference type="ARBA" id="ARBA00022989"/>
    </source>
</evidence>
<protein>
    <submittedName>
        <fullName evidence="14">Uncharacterized protein</fullName>
    </submittedName>
</protein>
<dbReference type="SUPFAM" id="SSF52540">
    <property type="entry name" value="P-loop containing nucleoside triphosphate hydrolases"/>
    <property type="match status" value="2"/>
</dbReference>
<evidence type="ECO:0000256" key="1">
    <source>
        <dbReference type="ARBA" id="ARBA00004651"/>
    </source>
</evidence>
<organism evidence="14 15">
    <name type="scientific">Dendrobium nobile</name>
    <name type="common">Orchid</name>
    <dbReference type="NCBI Taxonomy" id="94219"/>
    <lineage>
        <taxon>Eukaryota</taxon>
        <taxon>Viridiplantae</taxon>
        <taxon>Streptophyta</taxon>
        <taxon>Embryophyta</taxon>
        <taxon>Tracheophyta</taxon>
        <taxon>Spermatophyta</taxon>
        <taxon>Magnoliopsida</taxon>
        <taxon>Liliopsida</taxon>
        <taxon>Asparagales</taxon>
        <taxon>Orchidaceae</taxon>
        <taxon>Epidendroideae</taxon>
        <taxon>Malaxideae</taxon>
        <taxon>Dendrobiinae</taxon>
        <taxon>Dendrobium</taxon>
    </lineage>
</organism>
<dbReference type="GO" id="GO:0005524">
    <property type="term" value="F:ATP binding"/>
    <property type="evidence" value="ECO:0007669"/>
    <property type="project" value="UniProtKB-KW"/>
</dbReference>
<comment type="caution">
    <text evidence="14">The sequence shown here is derived from an EMBL/GenBank/DDBJ whole genome shotgun (WGS) entry which is preliminary data.</text>
</comment>
<dbReference type="SMR" id="A0A8T3AYY7"/>
<dbReference type="PROSITE" id="PS50929">
    <property type="entry name" value="ABC_TM1F"/>
    <property type="match status" value="2"/>
</dbReference>
<comment type="similarity">
    <text evidence="2">Belongs to the ABC transporter superfamily. ABCB family. Multidrug resistance exporter (TC 3.A.1.201) subfamily.</text>
</comment>
<evidence type="ECO:0000256" key="6">
    <source>
        <dbReference type="ARBA" id="ARBA00022741"/>
    </source>
</evidence>
<dbReference type="CDD" id="cd18577">
    <property type="entry name" value="ABC_6TM_Pgp_ABCB1_D1_like"/>
    <property type="match status" value="1"/>
</dbReference>
<dbReference type="InterPro" id="IPR017871">
    <property type="entry name" value="ABC_transporter-like_CS"/>
</dbReference>
<dbReference type="GO" id="GO:0005743">
    <property type="term" value="C:mitochondrial inner membrane"/>
    <property type="evidence" value="ECO:0007669"/>
    <property type="project" value="TreeGrafter"/>
</dbReference>
<evidence type="ECO:0000313" key="15">
    <source>
        <dbReference type="Proteomes" id="UP000829196"/>
    </source>
</evidence>
<evidence type="ECO:0000256" key="2">
    <source>
        <dbReference type="ARBA" id="ARBA00007577"/>
    </source>
</evidence>
<dbReference type="CDD" id="cd18578">
    <property type="entry name" value="ABC_6TM_Pgp_ABCB1_D2_like"/>
    <property type="match status" value="1"/>
</dbReference>
<gene>
    <name evidence="14" type="ORF">KFK09_016111</name>
</gene>
<dbReference type="Proteomes" id="UP000829196">
    <property type="component" value="Unassembled WGS sequence"/>
</dbReference>
<evidence type="ECO:0000259" key="13">
    <source>
        <dbReference type="PROSITE" id="PS50929"/>
    </source>
</evidence>
<dbReference type="FunFam" id="3.40.50.300:FF:000066">
    <property type="entry name" value="ABC transporter B family member 1"/>
    <property type="match status" value="2"/>
</dbReference>
<feature type="transmembrane region" description="Helical" evidence="11">
    <location>
        <begin position="79"/>
        <end position="110"/>
    </location>
</feature>
<feature type="transmembrane region" description="Helical" evidence="11">
    <location>
        <begin position="787"/>
        <end position="814"/>
    </location>
</feature>
<dbReference type="GO" id="GO:0090374">
    <property type="term" value="P:oligopeptide export from mitochondrion"/>
    <property type="evidence" value="ECO:0007669"/>
    <property type="project" value="TreeGrafter"/>
</dbReference>
<evidence type="ECO:0000256" key="9">
    <source>
        <dbReference type="ARBA" id="ARBA00023136"/>
    </source>
</evidence>
<evidence type="ECO:0000313" key="14">
    <source>
        <dbReference type="EMBL" id="KAI0501168.1"/>
    </source>
</evidence>
<keyword evidence="9 11" id="KW-0472">Membrane</keyword>
<dbReference type="PROSITE" id="PS50893">
    <property type="entry name" value="ABC_TRANSPORTER_2"/>
    <property type="match status" value="2"/>
</dbReference>
<feature type="domain" description="ABC transporter" evidence="12">
    <location>
        <begin position="1064"/>
        <end position="1301"/>
    </location>
</feature>
<keyword evidence="7" id="KW-0067">ATP-binding</keyword>
<dbReference type="GO" id="GO:0005886">
    <property type="term" value="C:plasma membrane"/>
    <property type="evidence" value="ECO:0007669"/>
    <property type="project" value="UniProtKB-SubCell"/>
</dbReference>
<feature type="transmembrane region" description="Helical" evidence="11">
    <location>
        <begin position="206"/>
        <end position="223"/>
    </location>
</feature>
<evidence type="ECO:0000256" key="4">
    <source>
        <dbReference type="ARBA" id="ARBA00022692"/>
    </source>
</evidence>
<evidence type="ECO:0000256" key="11">
    <source>
        <dbReference type="SAM" id="Phobius"/>
    </source>
</evidence>
<dbReference type="SUPFAM" id="SSF90123">
    <property type="entry name" value="ABC transporter transmembrane region"/>
    <property type="match status" value="2"/>
</dbReference>
<keyword evidence="6" id="KW-0547">Nucleotide-binding</keyword>
<evidence type="ECO:0000256" key="10">
    <source>
        <dbReference type="ARBA" id="ARBA00023180"/>
    </source>
</evidence>
<dbReference type="Gene3D" id="3.40.50.300">
    <property type="entry name" value="P-loop containing nucleotide triphosphate hydrolases"/>
    <property type="match status" value="2"/>
</dbReference>
<dbReference type="Gene3D" id="1.20.1560.10">
    <property type="entry name" value="ABC transporter type 1, transmembrane domain"/>
    <property type="match status" value="1"/>
</dbReference>
<dbReference type="InterPro" id="IPR036640">
    <property type="entry name" value="ABC1_TM_sf"/>
</dbReference>
<comment type="subcellular location">
    <subcellularLocation>
        <location evidence="1">Cell membrane</location>
        <topology evidence="1">Multi-pass membrane protein</topology>
    </subcellularLocation>
</comment>
<dbReference type="InterPro" id="IPR003439">
    <property type="entry name" value="ABC_transporter-like_ATP-bd"/>
</dbReference>
<feature type="transmembrane region" description="Helical" evidence="11">
    <location>
        <begin position="968"/>
        <end position="989"/>
    </location>
</feature>
<reference evidence="14" key="1">
    <citation type="journal article" date="2022" name="Front. Genet.">
        <title>Chromosome-Scale Assembly of the Dendrobium nobile Genome Provides Insights Into the Molecular Mechanism of the Biosynthesis of the Medicinal Active Ingredient of Dendrobium.</title>
        <authorList>
            <person name="Xu Q."/>
            <person name="Niu S.-C."/>
            <person name="Li K.-L."/>
            <person name="Zheng P.-J."/>
            <person name="Zhang X.-J."/>
            <person name="Jia Y."/>
            <person name="Liu Y."/>
            <person name="Niu Y.-X."/>
            <person name="Yu L.-H."/>
            <person name="Chen D.-F."/>
            <person name="Zhang G.-Q."/>
        </authorList>
    </citation>
    <scope>NUCLEOTIDE SEQUENCE</scope>
    <source>
        <tissue evidence="14">Leaf</tissue>
    </source>
</reference>
<feature type="transmembrane region" description="Helical" evidence="11">
    <location>
        <begin position="861"/>
        <end position="880"/>
    </location>
</feature>
<dbReference type="PANTHER" id="PTHR43394:SF16">
    <property type="entry name" value="ABC TRANSPORTER B FAMILY MEMBER 4-LIKE ISOFORM X1"/>
    <property type="match status" value="1"/>
</dbReference>
<accession>A0A8T3AYY7</accession>
<dbReference type="Pfam" id="PF00664">
    <property type="entry name" value="ABC_membrane"/>
    <property type="match status" value="2"/>
</dbReference>
<dbReference type="FunFam" id="1.20.1560.10:FF:000102">
    <property type="entry name" value="ABC multidrug transporter Mdr1"/>
    <property type="match status" value="1"/>
</dbReference>
<feature type="transmembrane region" description="Helical" evidence="11">
    <location>
        <begin position="344"/>
        <end position="370"/>
    </location>
</feature>
<dbReference type="InterPro" id="IPR003593">
    <property type="entry name" value="AAA+_ATPase"/>
</dbReference>
<feature type="domain" description="ABC transporter" evidence="12">
    <location>
        <begin position="405"/>
        <end position="641"/>
    </location>
</feature>